<dbReference type="InterPro" id="IPR038056">
    <property type="entry name" value="YjbR-like_sf"/>
</dbReference>
<evidence type="ECO:0000313" key="1">
    <source>
        <dbReference type="EMBL" id="SPY44605.1"/>
    </source>
</evidence>
<sequence length="123" mass="14000">MTFDEFNRFCRDLTATTYVVQWNQSHVWKVGGKVFAIGSTTKTGASGFSFKASERNFAFLCHVDGYQPAPYFASRGMKWIQQIETSGTLDDDLKYYLTESYRLVFASLSKRVQAEIAHSAENQ</sequence>
<dbReference type="OrthoDB" id="9804614at2"/>
<dbReference type="PANTHER" id="PTHR35145">
    <property type="entry name" value="CYTOPLASMIC PROTEIN-RELATED"/>
    <property type="match status" value="1"/>
</dbReference>
<evidence type="ECO:0000313" key="2">
    <source>
        <dbReference type="Proteomes" id="UP000251647"/>
    </source>
</evidence>
<proteinExistence type="predicted"/>
<dbReference type="PANTHER" id="PTHR35145:SF1">
    <property type="entry name" value="CYTOPLASMIC PROTEIN"/>
    <property type="match status" value="1"/>
</dbReference>
<dbReference type="RefSeq" id="WP_036765515.1">
    <property type="nucleotide sequence ID" value="NZ_PYOG01000003.1"/>
</dbReference>
<dbReference type="Pfam" id="PF04237">
    <property type="entry name" value="YjbR"/>
    <property type="match status" value="1"/>
</dbReference>
<dbReference type="Gene3D" id="3.90.1150.30">
    <property type="match status" value="1"/>
</dbReference>
<dbReference type="AlphaFoldDB" id="A0A2T3QN94"/>
<organism evidence="1 2">
    <name type="scientific">Photobacterium damselae</name>
    <dbReference type="NCBI Taxonomy" id="38293"/>
    <lineage>
        <taxon>Bacteria</taxon>
        <taxon>Pseudomonadati</taxon>
        <taxon>Pseudomonadota</taxon>
        <taxon>Gammaproteobacteria</taxon>
        <taxon>Vibrionales</taxon>
        <taxon>Vibrionaceae</taxon>
        <taxon>Photobacterium</taxon>
    </lineage>
</organism>
<dbReference type="Proteomes" id="UP000251647">
    <property type="component" value="Unassembled WGS sequence"/>
</dbReference>
<dbReference type="EMBL" id="UATL01000005">
    <property type="protein sequence ID" value="SPY44605.1"/>
    <property type="molecule type" value="Genomic_DNA"/>
</dbReference>
<accession>A0A2T3QN94</accession>
<dbReference type="InterPro" id="IPR058532">
    <property type="entry name" value="YjbR/MT2646/Rv2570-like"/>
</dbReference>
<reference evidence="1 2" key="1">
    <citation type="submission" date="2018-06" db="EMBL/GenBank/DDBJ databases">
        <authorList>
            <consortium name="Pathogen Informatics"/>
            <person name="Doyle S."/>
        </authorList>
    </citation>
    <scope>NUCLEOTIDE SEQUENCE [LARGE SCALE GENOMIC DNA]</scope>
    <source>
        <strain evidence="1 2">NCTC11647</strain>
    </source>
</reference>
<name>A0A2T3QN94_PHODM</name>
<dbReference type="InterPro" id="IPR007351">
    <property type="entry name" value="YjbR"/>
</dbReference>
<protein>
    <submittedName>
        <fullName evidence="1">Uncharacterized protein conserved in bacteria</fullName>
    </submittedName>
</protein>
<dbReference type="SUPFAM" id="SSF142906">
    <property type="entry name" value="YjbR-like"/>
    <property type="match status" value="1"/>
</dbReference>
<gene>
    <name evidence="1" type="ORF">NCTC11647_03554</name>
</gene>